<evidence type="ECO:0000256" key="1">
    <source>
        <dbReference type="ARBA" id="ARBA00022801"/>
    </source>
</evidence>
<dbReference type="AlphaFoldDB" id="A0A9D4TNW1"/>
<reference evidence="3" key="1">
    <citation type="journal article" date="2019" name="Plant J.">
        <title>Chlorella vulgaris genome assembly and annotation reveals the molecular basis for metabolic acclimation to high light conditions.</title>
        <authorList>
            <person name="Cecchin M."/>
            <person name="Marcolungo L."/>
            <person name="Rossato M."/>
            <person name="Girolomoni L."/>
            <person name="Cosentino E."/>
            <person name="Cuine S."/>
            <person name="Li-Beisson Y."/>
            <person name="Delledonne M."/>
            <person name="Ballottari M."/>
        </authorList>
    </citation>
    <scope>NUCLEOTIDE SEQUENCE</scope>
    <source>
        <strain evidence="3">211/11P</strain>
    </source>
</reference>
<dbReference type="InterPro" id="IPR029058">
    <property type="entry name" value="AB_hydrolase_fold"/>
</dbReference>
<dbReference type="Gene3D" id="3.40.50.1820">
    <property type="entry name" value="alpha/beta hydrolase"/>
    <property type="match status" value="1"/>
</dbReference>
<evidence type="ECO:0000259" key="2">
    <source>
        <dbReference type="Pfam" id="PF03959"/>
    </source>
</evidence>
<dbReference type="OrthoDB" id="414698at2759"/>
<proteinExistence type="predicted"/>
<dbReference type="InterPro" id="IPR005645">
    <property type="entry name" value="FSH-like_dom"/>
</dbReference>
<gene>
    <name evidence="3" type="ORF">D9Q98_004817</name>
</gene>
<sequence length="264" mass="28746">MAATIHGAAGSAATGMPKAKLKILATHSFRTSAAIFKEQVTFEACRLTGAVPVNPPPPASRSSSRSLQLQRSGLDKALDDLIELTFIDAPNAASGPIPDDVSPFFAGPYYEWWNAQRDEQGKWTYEGWQRAVAAIEEALRQHGPFDGLMGFSQGGAMASLAVGMQRSGFALKDAPPLRFCICFAGIKVRDPSLECFYAAMRPVPSLHIIGDKDPVKRLTNQLIDSFDHPLVINHTRGHVIPALQPPDLQRVRAFLETQLREAAL</sequence>
<evidence type="ECO:0000313" key="4">
    <source>
        <dbReference type="Proteomes" id="UP001055712"/>
    </source>
</evidence>
<name>A0A9D4TNW1_CHLVU</name>
<dbReference type="PANTHER" id="PTHR48070">
    <property type="entry name" value="ESTERASE OVCA2"/>
    <property type="match status" value="1"/>
</dbReference>
<keyword evidence="1" id="KW-0378">Hydrolase</keyword>
<accession>A0A9D4TNW1</accession>
<dbReference type="Proteomes" id="UP001055712">
    <property type="component" value="Unassembled WGS sequence"/>
</dbReference>
<reference evidence="3" key="2">
    <citation type="submission" date="2020-11" db="EMBL/GenBank/DDBJ databases">
        <authorList>
            <person name="Cecchin M."/>
            <person name="Marcolungo L."/>
            <person name="Rossato M."/>
            <person name="Girolomoni L."/>
            <person name="Cosentino E."/>
            <person name="Cuine S."/>
            <person name="Li-Beisson Y."/>
            <person name="Delledonne M."/>
            <person name="Ballottari M."/>
        </authorList>
    </citation>
    <scope>NUCLEOTIDE SEQUENCE</scope>
    <source>
        <strain evidence="3">211/11P</strain>
        <tissue evidence="3">Whole cell</tissue>
    </source>
</reference>
<dbReference type="PANTHER" id="PTHR48070:SF6">
    <property type="entry name" value="ESTERASE OVCA2"/>
    <property type="match status" value="1"/>
</dbReference>
<dbReference type="GO" id="GO:0005737">
    <property type="term" value="C:cytoplasm"/>
    <property type="evidence" value="ECO:0007669"/>
    <property type="project" value="TreeGrafter"/>
</dbReference>
<comment type="caution">
    <text evidence="3">The sequence shown here is derived from an EMBL/GenBank/DDBJ whole genome shotgun (WGS) entry which is preliminary data.</text>
</comment>
<evidence type="ECO:0000313" key="3">
    <source>
        <dbReference type="EMBL" id="KAI3430219.1"/>
    </source>
</evidence>
<dbReference type="EMBL" id="SIDB01000007">
    <property type="protein sequence ID" value="KAI3430219.1"/>
    <property type="molecule type" value="Genomic_DNA"/>
</dbReference>
<dbReference type="InterPro" id="IPR050593">
    <property type="entry name" value="LovG"/>
</dbReference>
<feature type="domain" description="Serine hydrolase" evidence="2">
    <location>
        <begin position="62"/>
        <end position="244"/>
    </location>
</feature>
<dbReference type="SUPFAM" id="SSF53474">
    <property type="entry name" value="alpha/beta-Hydrolases"/>
    <property type="match status" value="1"/>
</dbReference>
<keyword evidence="4" id="KW-1185">Reference proteome</keyword>
<dbReference type="GO" id="GO:0005634">
    <property type="term" value="C:nucleus"/>
    <property type="evidence" value="ECO:0007669"/>
    <property type="project" value="TreeGrafter"/>
</dbReference>
<organism evidence="3 4">
    <name type="scientific">Chlorella vulgaris</name>
    <name type="common">Green alga</name>
    <dbReference type="NCBI Taxonomy" id="3077"/>
    <lineage>
        <taxon>Eukaryota</taxon>
        <taxon>Viridiplantae</taxon>
        <taxon>Chlorophyta</taxon>
        <taxon>core chlorophytes</taxon>
        <taxon>Trebouxiophyceae</taxon>
        <taxon>Chlorellales</taxon>
        <taxon>Chlorellaceae</taxon>
        <taxon>Chlorella clade</taxon>
        <taxon>Chlorella</taxon>
    </lineage>
</organism>
<protein>
    <recommendedName>
        <fullName evidence="2">Serine hydrolase domain-containing protein</fullName>
    </recommendedName>
</protein>
<dbReference type="Pfam" id="PF03959">
    <property type="entry name" value="FSH1"/>
    <property type="match status" value="1"/>
</dbReference>
<dbReference type="GO" id="GO:0016787">
    <property type="term" value="F:hydrolase activity"/>
    <property type="evidence" value="ECO:0007669"/>
    <property type="project" value="UniProtKB-KW"/>
</dbReference>